<dbReference type="SUPFAM" id="SSF56059">
    <property type="entry name" value="Glutathione synthetase ATP-binding domain-like"/>
    <property type="match status" value="1"/>
</dbReference>
<evidence type="ECO:0000256" key="1">
    <source>
        <dbReference type="ARBA" id="ARBA00022598"/>
    </source>
</evidence>
<dbReference type="Pfam" id="PF08442">
    <property type="entry name" value="ATP-grasp_2"/>
    <property type="match status" value="1"/>
</dbReference>
<dbReference type="InterPro" id="IPR013815">
    <property type="entry name" value="ATP_grasp_subdomain_1"/>
</dbReference>
<dbReference type="InterPro" id="IPR013650">
    <property type="entry name" value="ATP-grasp_succ-CoA_synth-type"/>
</dbReference>
<dbReference type="SUPFAM" id="SSF52210">
    <property type="entry name" value="Succinyl-CoA synthetase domains"/>
    <property type="match status" value="1"/>
</dbReference>
<dbReference type="Gene3D" id="3.30.470.20">
    <property type="entry name" value="ATP-grasp fold, B domain"/>
    <property type="match status" value="1"/>
</dbReference>
<evidence type="ECO:0000313" key="7">
    <source>
        <dbReference type="Proteomes" id="UP001604335"/>
    </source>
</evidence>
<comment type="caution">
    <text evidence="6">The sequence shown here is derived from an EMBL/GenBank/DDBJ whole genome shotgun (WGS) entry which is preliminary data.</text>
</comment>
<dbReference type="PANTHER" id="PTHR11815:SF10">
    <property type="entry name" value="SUCCINATE--COA LIGASE [GDP-FORMING] SUBUNIT BETA, MITOCHONDRIAL"/>
    <property type="match status" value="1"/>
</dbReference>
<organism evidence="6 7">
    <name type="scientific">Limnothrix redekei LRLZ20PSL1</name>
    <dbReference type="NCBI Taxonomy" id="3112953"/>
    <lineage>
        <taxon>Bacteria</taxon>
        <taxon>Bacillati</taxon>
        <taxon>Cyanobacteriota</taxon>
        <taxon>Cyanophyceae</taxon>
        <taxon>Pseudanabaenales</taxon>
        <taxon>Pseudanabaenaceae</taxon>
        <taxon>Limnothrix</taxon>
    </lineage>
</organism>
<feature type="region of interest" description="Disordered" evidence="4">
    <location>
        <begin position="240"/>
        <end position="268"/>
    </location>
</feature>
<sequence length="449" mass="47514">MDLLEYQAKALFAAMGIPVLPSQPIASLQELRELKIPYPIALKSQVRAGGRGRAGGIRFASNTIDAVAAAQAIFSLPIEGECPALLLAEAKYNVEQEFYLAVALDDNARRPVLLGSTQGGMDGKLSAGTVHQVLVDGEFSPFYARRLVLKMGLRGELVPSVSEIVERMYALFVQNDLDLVEINPLGVDRAGGLMALDGKVTVNDSAIDRHAELKCLLNGVVMPPSLKPVWIEGGTGTAPAPAANATHGAQGAVNGQGSNSTNGDRSKKNASTPIGIVCNGMGLTLAALDLVCRFGGNVAGFINVGWTVGGGRPETLEERLEQALASLSHPHPVRVVLLDLLGSAITLDGMVTVIHQYAKRHGWWRQETQPMEELPQPLPTNRSEGDFASNNLANSLALNKGRGPAIVLRVLGEPSDETRELIESLPISLADSLEAAAKLTAVLANAPQV</sequence>
<dbReference type="InterPro" id="IPR005809">
    <property type="entry name" value="Succ_CoA_ligase-like_bsu"/>
</dbReference>
<dbReference type="PIRSF" id="PIRSF001554">
    <property type="entry name" value="SucCS_beta"/>
    <property type="match status" value="1"/>
</dbReference>
<protein>
    <submittedName>
        <fullName evidence="6">ATP-grasp domain-containing protein</fullName>
    </submittedName>
</protein>
<feature type="domain" description="ATP-grasp" evidence="5">
    <location>
        <begin position="9"/>
        <end position="52"/>
    </location>
</feature>
<dbReference type="InterPro" id="IPR016102">
    <property type="entry name" value="Succinyl-CoA_synth-like"/>
</dbReference>
<keyword evidence="1" id="KW-0436">Ligase</keyword>
<dbReference type="RefSeq" id="WP_393014626.1">
    <property type="nucleotide sequence ID" value="NZ_JAZAQF010000086.1"/>
</dbReference>
<dbReference type="PROSITE" id="PS50975">
    <property type="entry name" value="ATP_GRASP"/>
    <property type="match status" value="1"/>
</dbReference>
<proteinExistence type="predicted"/>
<keyword evidence="7" id="KW-1185">Reference proteome</keyword>
<dbReference type="InterPro" id="IPR011761">
    <property type="entry name" value="ATP-grasp"/>
</dbReference>
<evidence type="ECO:0000313" key="6">
    <source>
        <dbReference type="EMBL" id="MFG3818975.1"/>
    </source>
</evidence>
<feature type="compositionally biased region" description="Low complexity" evidence="4">
    <location>
        <begin position="240"/>
        <end position="252"/>
    </location>
</feature>
<evidence type="ECO:0000259" key="5">
    <source>
        <dbReference type="PROSITE" id="PS50975"/>
    </source>
</evidence>
<gene>
    <name evidence="6" type="ORF">VPK24_15130</name>
</gene>
<feature type="compositionally biased region" description="Polar residues" evidence="4">
    <location>
        <begin position="253"/>
        <end position="263"/>
    </location>
</feature>
<name>A0ABW7CFU3_9CYAN</name>
<dbReference type="Proteomes" id="UP001604335">
    <property type="component" value="Unassembled WGS sequence"/>
</dbReference>
<dbReference type="Gene3D" id="3.40.50.261">
    <property type="entry name" value="Succinyl-CoA synthetase domains"/>
    <property type="match status" value="1"/>
</dbReference>
<evidence type="ECO:0000256" key="4">
    <source>
        <dbReference type="SAM" id="MobiDB-lite"/>
    </source>
</evidence>
<reference evidence="7" key="1">
    <citation type="journal article" date="2024" name="Algal Res.">
        <title>Biochemical, toxicological and genomic investigation of a high-biomass producing Limnothrix strain isolated from Italian shallow drinking water reservoir.</title>
        <authorList>
            <person name="Simonazzi M."/>
            <person name="Shishido T.K."/>
            <person name="Delbaje E."/>
            <person name="Wahlsten M."/>
            <person name="Fewer D.P."/>
            <person name="Sivonen K."/>
            <person name="Pezzolesi L."/>
            <person name="Pistocchi R."/>
        </authorList>
    </citation>
    <scope>NUCLEOTIDE SEQUENCE [LARGE SCALE GENOMIC DNA]</scope>
    <source>
        <strain evidence="7">LRLZ20PSL1</strain>
    </source>
</reference>
<dbReference type="EMBL" id="JAZAQF010000086">
    <property type="protein sequence ID" value="MFG3818975.1"/>
    <property type="molecule type" value="Genomic_DNA"/>
</dbReference>
<dbReference type="Gene3D" id="3.30.1490.20">
    <property type="entry name" value="ATP-grasp fold, A domain"/>
    <property type="match status" value="1"/>
</dbReference>
<keyword evidence="3" id="KW-0067">ATP-binding</keyword>
<accession>A0ABW7CFU3</accession>
<keyword evidence="2 3" id="KW-0547">Nucleotide-binding</keyword>
<evidence type="ECO:0000256" key="3">
    <source>
        <dbReference type="PROSITE-ProRule" id="PRU00409"/>
    </source>
</evidence>
<dbReference type="PANTHER" id="PTHR11815">
    <property type="entry name" value="SUCCINYL-COA SYNTHETASE BETA CHAIN"/>
    <property type="match status" value="1"/>
</dbReference>
<evidence type="ECO:0000256" key="2">
    <source>
        <dbReference type="ARBA" id="ARBA00022741"/>
    </source>
</evidence>